<dbReference type="Pfam" id="PF00903">
    <property type="entry name" value="Glyoxalase"/>
    <property type="match status" value="1"/>
</dbReference>
<comment type="caution">
    <text evidence="2">The sequence shown here is derived from an EMBL/GenBank/DDBJ whole genome shotgun (WGS) entry which is preliminary data.</text>
</comment>
<dbReference type="RefSeq" id="WP_286051344.1">
    <property type="nucleotide sequence ID" value="NZ_JASVWF010000001.1"/>
</dbReference>
<reference evidence="2 3" key="1">
    <citation type="submission" date="2023-06" db="EMBL/GenBank/DDBJ databases">
        <title>Actinomycetospora Odt1-22.</title>
        <authorList>
            <person name="Supong K."/>
        </authorList>
    </citation>
    <scope>NUCLEOTIDE SEQUENCE [LARGE SCALE GENOMIC DNA]</scope>
    <source>
        <strain evidence="2 3">Odt1-22</strain>
    </source>
</reference>
<sequence length="124" mass="13523">MEVLSSRILIRPHDPEAAWAFYGGSLGLAVAREFPGGVVYFLGTGYLEVSGRSSDAPVGPDAIWVQVRDVAATETELRLAGVAITRGTRTEPWGLRECWIADPDGRAIVLVEVPPDHPIRRDTR</sequence>
<name>A0ABT7M3K3_9PSEU</name>
<accession>A0ABT7M3K3</accession>
<dbReference type="InterPro" id="IPR029068">
    <property type="entry name" value="Glyas_Bleomycin-R_OHBP_Dase"/>
</dbReference>
<dbReference type="PROSITE" id="PS51819">
    <property type="entry name" value="VOC"/>
    <property type="match status" value="1"/>
</dbReference>
<evidence type="ECO:0000313" key="3">
    <source>
        <dbReference type="Proteomes" id="UP001231924"/>
    </source>
</evidence>
<dbReference type="SUPFAM" id="SSF54593">
    <property type="entry name" value="Glyoxalase/Bleomycin resistance protein/Dihydroxybiphenyl dioxygenase"/>
    <property type="match status" value="1"/>
</dbReference>
<dbReference type="EMBL" id="JASVWF010000001">
    <property type="protein sequence ID" value="MDL5155244.1"/>
    <property type="molecule type" value="Genomic_DNA"/>
</dbReference>
<keyword evidence="3" id="KW-1185">Reference proteome</keyword>
<evidence type="ECO:0000259" key="1">
    <source>
        <dbReference type="PROSITE" id="PS51819"/>
    </source>
</evidence>
<dbReference type="Gene3D" id="3.10.180.10">
    <property type="entry name" value="2,3-Dihydroxybiphenyl 1,2-Dioxygenase, domain 1"/>
    <property type="match status" value="1"/>
</dbReference>
<dbReference type="InterPro" id="IPR004360">
    <property type="entry name" value="Glyas_Fos-R_dOase_dom"/>
</dbReference>
<evidence type="ECO:0000313" key="2">
    <source>
        <dbReference type="EMBL" id="MDL5155244.1"/>
    </source>
</evidence>
<proteinExistence type="predicted"/>
<dbReference type="InterPro" id="IPR037523">
    <property type="entry name" value="VOC_core"/>
</dbReference>
<protein>
    <submittedName>
        <fullName evidence="2">VOC family protein</fullName>
    </submittedName>
</protein>
<feature type="domain" description="VOC" evidence="1">
    <location>
        <begin position="2"/>
        <end position="113"/>
    </location>
</feature>
<gene>
    <name evidence="2" type="ORF">QRT03_04685</name>
</gene>
<organism evidence="2 3">
    <name type="scientific">Actinomycetospora termitidis</name>
    <dbReference type="NCBI Taxonomy" id="3053470"/>
    <lineage>
        <taxon>Bacteria</taxon>
        <taxon>Bacillati</taxon>
        <taxon>Actinomycetota</taxon>
        <taxon>Actinomycetes</taxon>
        <taxon>Pseudonocardiales</taxon>
        <taxon>Pseudonocardiaceae</taxon>
        <taxon>Actinomycetospora</taxon>
    </lineage>
</organism>
<dbReference type="Proteomes" id="UP001231924">
    <property type="component" value="Unassembled WGS sequence"/>
</dbReference>